<keyword evidence="3" id="KW-1003">Cell membrane</keyword>
<comment type="caution">
    <text evidence="8">The sequence shown here is derived from an EMBL/GenBank/DDBJ whole genome shotgun (WGS) entry which is preliminary data.</text>
</comment>
<dbReference type="Proteomes" id="UP001595729">
    <property type="component" value="Unassembled WGS sequence"/>
</dbReference>
<evidence type="ECO:0000256" key="5">
    <source>
        <dbReference type="ARBA" id="ARBA00022989"/>
    </source>
</evidence>
<evidence type="ECO:0000256" key="1">
    <source>
        <dbReference type="ARBA" id="ARBA00004651"/>
    </source>
</evidence>
<keyword evidence="5 7" id="KW-1133">Transmembrane helix</keyword>
<evidence type="ECO:0000313" key="9">
    <source>
        <dbReference type="Proteomes" id="UP001595729"/>
    </source>
</evidence>
<evidence type="ECO:0000256" key="7">
    <source>
        <dbReference type="SAM" id="Phobius"/>
    </source>
</evidence>
<gene>
    <name evidence="8" type="ORF">ACFOPI_08830</name>
</gene>
<dbReference type="InterPro" id="IPR052518">
    <property type="entry name" value="CHR_Transporter"/>
</dbReference>
<dbReference type="InterPro" id="IPR003370">
    <property type="entry name" value="Chromate_transpt"/>
</dbReference>
<comment type="subcellular location">
    <subcellularLocation>
        <location evidence="1">Cell membrane</location>
        <topology evidence="1">Multi-pass membrane protein</topology>
    </subcellularLocation>
</comment>
<comment type="similarity">
    <text evidence="2">Belongs to the chromate ion transporter (CHR) (TC 2.A.51) family.</text>
</comment>
<dbReference type="PANTHER" id="PTHR43663:SF1">
    <property type="entry name" value="CHROMATE TRANSPORTER"/>
    <property type="match status" value="1"/>
</dbReference>
<feature type="transmembrane region" description="Helical" evidence="7">
    <location>
        <begin position="83"/>
        <end position="110"/>
    </location>
</feature>
<keyword evidence="6 7" id="KW-0472">Membrane</keyword>
<dbReference type="Pfam" id="PF02417">
    <property type="entry name" value="Chromate_transp"/>
    <property type="match status" value="1"/>
</dbReference>
<keyword evidence="9" id="KW-1185">Reference proteome</keyword>
<feature type="transmembrane region" description="Helical" evidence="7">
    <location>
        <begin position="175"/>
        <end position="192"/>
    </location>
</feature>
<protein>
    <submittedName>
        <fullName evidence="8">Chromate transporter</fullName>
    </submittedName>
</protein>
<evidence type="ECO:0000256" key="2">
    <source>
        <dbReference type="ARBA" id="ARBA00005262"/>
    </source>
</evidence>
<feature type="transmembrane region" description="Helical" evidence="7">
    <location>
        <begin position="122"/>
        <end position="143"/>
    </location>
</feature>
<dbReference type="RefSeq" id="WP_382173014.1">
    <property type="nucleotide sequence ID" value="NZ_JBHRXX010000002.1"/>
</dbReference>
<evidence type="ECO:0000256" key="3">
    <source>
        <dbReference type="ARBA" id="ARBA00022475"/>
    </source>
</evidence>
<dbReference type="EMBL" id="JBHRXX010000002">
    <property type="protein sequence ID" value="MFC3683693.1"/>
    <property type="molecule type" value="Genomic_DNA"/>
</dbReference>
<name>A0ABV7W389_9BURK</name>
<accession>A0ABV7W389</accession>
<evidence type="ECO:0000256" key="4">
    <source>
        <dbReference type="ARBA" id="ARBA00022692"/>
    </source>
</evidence>
<feature type="transmembrane region" description="Helical" evidence="7">
    <location>
        <begin position="21"/>
        <end position="40"/>
    </location>
</feature>
<reference evidence="9" key="1">
    <citation type="journal article" date="2019" name="Int. J. Syst. Evol. Microbiol.">
        <title>The Global Catalogue of Microorganisms (GCM) 10K type strain sequencing project: providing services to taxonomists for standard genome sequencing and annotation.</title>
        <authorList>
            <consortium name="The Broad Institute Genomics Platform"/>
            <consortium name="The Broad Institute Genome Sequencing Center for Infectious Disease"/>
            <person name="Wu L."/>
            <person name="Ma J."/>
        </authorList>
    </citation>
    <scope>NUCLEOTIDE SEQUENCE [LARGE SCALE GENOMIC DNA]</scope>
    <source>
        <strain evidence="9">KCTC 42501</strain>
    </source>
</reference>
<evidence type="ECO:0000256" key="6">
    <source>
        <dbReference type="ARBA" id="ARBA00023136"/>
    </source>
</evidence>
<sequence>MPEHTPATDAAPDRPRSRTDLFLSFTWLALQGFGGVLAVVQRELVERKRWMTREQFVEDWAVAQIMPGPNVVNLSLMIGGRYFGLPGALAALSGMLAAPLVLVLLLAALYGSVADSAAAQGALRGMGAVAAGLITATGIKLIAALDKNAMGLWVCIGLAALTFVAIALLRWPLAWVLLVIGGGACLWAYRVLGRTGQEAQA</sequence>
<evidence type="ECO:0000313" key="8">
    <source>
        <dbReference type="EMBL" id="MFC3683693.1"/>
    </source>
</evidence>
<organism evidence="8 9">
    <name type="scientific">Hydrogenophaga luteola</name>
    <dbReference type="NCBI Taxonomy" id="1591122"/>
    <lineage>
        <taxon>Bacteria</taxon>
        <taxon>Pseudomonadati</taxon>
        <taxon>Pseudomonadota</taxon>
        <taxon>Betaproteobacteria</taxon>
        <taxon>Burkholderiales</taxon>
        <taxon>Comamonadaceae</taxon>
        <taxon>Hydrogenophaga</taxon>
    </lineage>
</organism>
<proteinExistence type="inferred from homology"/>
<feature type="transmembrane region" description="Helical" evidence="7">
    <location>
        <begin position="150"/>
        <end position="169"/>
    </location>
</feature>
<dbReference type="PANTHER" id="PTHR43663">
    <property type="entry name" value="CHROMATE TRANSPORT PROTEIN-RELATED"/>
    <property type="match status" value="1"/>
</dbReference>
<keyword evidence="4 7" id="KW-0812">Transmembrane</keyword>